<dbReference type="Gene3D" id="1.10.30.50">
    <property type="match status" value="1"/>
</dbReference>
<keyword evidence="2" id="KW-0255">Endonuclease</keyword>
<accession>A0ABU3TQA7</accession>
<evidence type="ECO:0000313" key="2">
    <source>
        <dbReference type="EMBL" id="MDU0808014.1"/>
    </source>
</evidence>
<keyword evidence="2" id="KW-0378">Hydrolase</keyword>
<dbReference type="Proteomes" id="UP001249959">
    <property type="component" value="Unassembled WGS sequence"/>
</dbReference>
<dbReference type="GO" id="GO:0004519">
    <property type="term" value="F:endonuclease activity"/>
    <property type="evidence" value="ECO:0007669"/>
    <property type="project" value="UniProtKB-KW"/>
</dbReference>
<sequence>MSQYSRSLGIEKLVAVFNSTTATYKFYWLISIVELVEKGQMEIPLTHLYARMISNSWFTINYFHVSFGKADQLQELVKQILQLEPHLSMHSSKEEITQALESSPNKSTHSLLKHLGRNVPHWFLSSWFPKQTQKEIIVRSQSFEQDCLYALCQVRISINPIWLDFLKQNAKLIKDFCYWNLSLYLQARNPNVPDIPNKLIKDAARNGLSQQTNLYWKLVFQELGSIDCIYTGKRLSFENRNYSIDHFVPYSFVSHDLIWNLYPIDKSENSRKSNYLPNIKTHFDAFYQLQNQAFEIVKVQSPQNRFLEDYLPISPSLNSLPKDALLNTLQPLITIANNNGFQFYQAV</sequence>
<comment type="caution">
    <text evidence="2">The sequence shown here is derived from an EMBL/GenBank/DDBJ whole genome shotgun (WGS) entry which is preliminary data.</text>
</comment>
<dbReference type="Pfam" id="PF13395">
    <property type="entry name" value="HNH_4"/>
    <property type="match status" value="1"/>
</dbReference>
<gene>
    <name evidence="2" type="ORF">PQG45_03075</name>
</gene>
<reference evidence="2 3" key="1">
    <citation type="submission" date="2023-09" db="EMBL/GenBank/DDBJ databases">
        <title>Aquirufa genomes.</title>
        <authorList>
            <person name="Pitt A."/>
        </authorList>
    </citation>
    <scope>NUCLEOTIDE SEQUENCE [LARGE SCALE GENOMIC DNA]</scope>
    <source>
        <strain evidence="2 3">LEOWEIH-7C</strain>
    </source>
</reference>
<name>A0ABU3TQA7_9BACT</name>
<feature type="domain" description="HNH nuclease" evidence="1">
    <location>
        <begin position="228"/>
        <end position="277"/>
    </location>
</feature>
<keyword evidence="3" id="KW-1185">Reference proteome</keyword>
<evidence type="ECO:0000259" key="1">
    <source>
        <dbReference type="Pfam" id="PF13395"/>
    </source>
</evidence>
<organism evidence="2 3">
    <name type="scientific">Aquirufa regiilacus</name>
    <dbReference type="NCBI Taxonomy" id="3024868"/>
    <lineage>
        <taxon>Bacteria</taxon>
        <taxon>Pseudomonadati</taxon>
        <taxon>Bacteroidota</taxon>
        <taxon>Cytophagia</taxon>
        <taxon>Cytophagales</taxon>
        <taxon>Flectobacillaceae</taxon>
        <taxon>Aquirufa</taxon>
    </lineage>
</organism>
<proteinExistence type="predicted"/>
<dbReference type="EMBL" id="JAVNWW010000001">
    <property type="protein sequence ID" value="MDU0808014.1"/>
    <property type="molecule type" value="Genomic_DNA"/>
</dbReference>
<evidence type="ECO:0000313" key="3">
    <source>
        <dbReference type="Proteomes" id="UP001249959"/>
    </source>
</evidence>
<keyword evidence="2" id="KW-0540">Nuclease</keyword>
<dbReference type="InterPro" id="IPR003615">
    <property type="entry name" value="HNH_nuc"/>
</dbReference>
<dbReference type="RefSeq" id="WP_316070264.1">
    <property type="nucleotide sequence ID" value="NZ_JAVNWW010000001.1"/>
</dbReference>
<protein>
    <submittedName>
        <fullName evidence="2">HNH endonuclease domain-containing protein</fullName>
    </submittedName>
</protein>